<feature type="non-terminal residue" evidence="1">
    <location>
        <position position="1"/>
    </location>
</feature>
<sequence>QAAAAALSAVLSILQPKGIEAMRVVWKEYWKTLKRLIKEDPRRDVTPDYIIAVDNCTVKLGKEVRVPFKNFHIDKYLRIFIKGITVDEMNEIGVMIMEKMEEETRMMEQLTGRGENIGVLDKIAELVVSLFKTMGTSFCQYIIPAMSLFFPLIDSSVDKSWGVHFISALFRFAPDVSFPVHQQIVQLLFPLLHDEISQNRTSAAHVFGLMAHNNRPEWKMLAVQSLESLCEMCCHTDARTAPYNFATDNAISSICKIVQNCGQFIGREKMMSKLLLFLPIREDREEGVIVYSFIADLIE</sequence>
<dbReference type="AlphaFoldDB" id="A0AAN5D018"/>
<evidence type="ECO:0000313" key="2">
    <source>
        <dbReference type="Proteomes" id="UP001328107"/>
    </source>
</evidence>
<evidence type="ECO:0008006" key="3">
    <source>
        <dbReference type="Google" id="ProtNLM"/>
    </source>
</evidence>
<dbReference type="InterPro" id="IPR016024">
    <property type="entry name" value="ARM-type_fold"/>
</dbReference>
<comment type="caution">
    <text evidence="1">The sequence shown here is derived from an EMBL/GenBank/DDBJ whole genome shotgun (WGS) entry which is preliminary data.</text>
</comment>
<organism evidence="1 2">
    <name type="scientific">Pristionchus mayeri</name>
    <dbReference type="NCBI Taxonomy" id="1317129"/>
    <lineage>
        <taxon>Eukaryota</taxon>
        <taxon>Metazoa</taxon>
        <taxon>Ecdysozoa</taxon>
        <taxon>Nematoda</taxon>
        <taxon>Chromadorea</taxon>
        <taxon>Rhabditida</taxon>
        <taxon>Rhabditina</taxon>
        <taxon>Diplogasteromorpha</taxon>
        <taxon>Diplogasteroidea</taxon>
        <taxon>Neodiplogasteridae</taxon>
        <taxon>Pristionchus</taxon>
    </lineage>
</organism>
<reference evidence="2" key="1">
    <citation type="submission" date="2022-10" db="EMBL/GenBank/DDBJ databases">
        <title>Genome assembly of Pristionchus species.</title>
        <authorList>
            <person name="Yoshida K."/>
            <person name="Sommer R.J."/>
        </authorList>
    </citation>
    <scope>NUCLEOTIDE SEQUENCE [LARGE SCALE GENOMIC DNA]</scope>
    <source>
        <strain evidence="2">RS5460</strain>
    </source>
</reference>
<proteinExistence type="predicted"/>
<name>A0AAN5D018_9BILA</name>
<protein>
    <recommendedName>
        <fullName evidence="3">HEAT domain-containing protein</fullName>
    </recommendedName>
</protein>
<feature type="non-terminal residue" evidence="1">
    <location>
        <position position="299"/>
    </location>
</feature>
<gene>
    <name evidence="1" type="ORF">PMAYCL1PPCAC_24393</name>
</gene>
<dbReference type="InterPro" id="IPR011989">
    <property type="entry name" value="ARM-like"/>
</dbReference>
<accession>A0AAN5D018</accession>
<evidence type="ECO:0000313" key="1">
    <source>
        <dbReference type="EMBL" id="GMR54198.1"/>
    </source>
</evidence>
<dbReference type="SUPFAM" id="SSF48371">
    <property type="entry name" value="ARM repeat"/>
    <property type="match status" value="1"/>
</dbReference>
<dbReference type="EMBL" id="BTRK01000005">
    <property type="protein sequence ID" value="GMR54198.1"/>
    <property type="molecule type" value="Genomic_DNA"/>
</dbReference>
<dbReference type="Gene3D" id="1.25.10.10">
    <property type="entry name" value="Leucine-rich Repeat Variant"/>
    <property type="match status" value="1"/>
</dbReference>
<keyword evidence="2" id="KW-1185">Reference proteome</keyword>
<dbReference type="Proteomes" id="UP001328107">
    <property type="component" value="Unassembled WGS sequence"/>
</dbReference>